<dbReference type="Gene3D" id="3.30.70.3460">
    <property type="match status" value="1"/>
</dbReference>
<dbReference type="Proteomes" id="UP000663929">
    <property type="component" value="Chromosome"/>
</dbReference>
<organism evidence="8 9">
    <name type="scientific">Sulfidibacter corallicola</name>
    <dbReference type="NCBI Taxonomy" id="2818388"/>
    <lineage>
        <taxon>Bacteria</taxon>
        <taxon>Pseudomonadati</taxon>
        <taxon>Acidobacteriota</taxon>
        <taxon>Holophagae</taxon>
        <taxon>Acanthopleuribacterales</taxon>
        <taxon>Acanthopleuribacteraceae</taxon>
        <taxon>Sulfidibacter</taxon>
    </lineage>
</organism>
<dbReference type="PANTHER" id="PTHR43413">
    <property type="entry name" value="TRANSCRIPTIONAL REGULATOR, ASNC FAMILY"/>
    <property type="match status" value="1"/>
</dbReference>
<dbReference type="AlphaFoldDB" id="A0A8A4TMP8"/>
<dbReference type="Pfam" id="PF22451">
    <property type="entry name" value="NirdL-like_HTH"/>
    <property type="match status" value="1"/>
</dbReference>
<evidence type="ECO:0000313" key="8">
    <source>
        <dbReference type="EMBL" id="QTD50382.1"/>
    </source>
</evidence>
<reference evidence="8" key="1">
    <citation type="submission" date="2021-03" db="EMBL/GenBank/DDBJ databases">
        <title>Acanthopleuribacteraceae sp. M133.</title>
        <authorList>
            <person name="Wang G."/>
        </authorList>
    </citation>
    <scope>NUCLEOTIDE SEQUENCE</scope>
    <source>
        <strain evidence="8">M133</strain>
    </source>
</reference>
<gene>
    <name evidence="8" type="ORF">J3U87_32760</name>
</gene>
<keyword evidence="1" id="KW-0456">Lyase</keyword>
<evidence type="ECO:0000256" key="1">
    <source>
        <dbReference type="ARBA" id="ARBA00023239"/>
    </source>
</evidence>
<evidence type="ECO:0000259" key="6">
    <source>
        <dbReference type="Pfam" id="PF17805"/>
    </source>
</evidence>
<feature type="domain" description="Siroheme decarboxylase AsnC-like ligand binding" evidence="6">
    <location>
        <begin position="65"/>
        <end position="152"/>
    </location>
</feature>
<evidence type="ECO:0000256" key="3">
    <source>
        <dbReference type="ARBA" id="ARBA00023457"/>
    </source>
</evidence>
<evidence type="ECO:0000313" key="9">
    <source>
        <dbReference type="Proteomes" id="UP000663929"/>
    </source>
</evidence>
<name>A0A8A4TMP8_SULCO</name>
<dbReference type="InterPro" id="IPR053953">
    <property type="entry name" value="NirdL-like_HTH"/>
</dbReference>
<dbReference type="InterPro" id="IPR050684">
    <property type="entry name" value="HTH-Siroheme_Decarb"/>
</dbReference>
<evidence type="ECO:0000256" key="5">
    <source>
        <dbReference type="ARBA" id="ARBA00048470"/>
    </source>
</evidence>
<dbReference type="GO" id="GO:0016829">
    <property type="term" value="F:lyase activity"/>
    <property type="evidence" value="ECO:0007669"/>
    <property type="project" value="UniProtKB-KW"/>
</dbReference>
<sequence length="189" mass="21502">MTELTPLDRRLLDALCRGLPLEPRPYAALGRPLGLSEEAVLTRIQSWLRDGTLKRFGVVVRHHELGWSANAMVVWQVDPDRLDRLAAVLTGFPFVTLCYRRRPIPERWPFNLYCMIHGVDRARVLDQVDRLVEAAGSLAQNHRVLFSRRRFKQCGPVMRHVETSEPIPQNPEEITTGRNRLASCAGGEA</sequence>
<dbReference type="EC" id="4.1.1.111" evidence="4"/>
<dbReference type="InterPro" id="IPR040523">
    <property type="entry name" value="AsnC_trans_reg2"/>
</dbReference>
<evidence type="ECO:0000256" key="2">
    <source>
        <dbReference type="ARBA" id="ARBA00023444"/>
    </source>
</evidence>
<dbReference type="InterPro" id="IPR019888">
    <property type="entry name" value="Tscrpt_reg_AsnC-like"/>
</dbReference>
<accession>A0A8A4TMP8</accession>
<proteinExistence type="inferred from homology"/>
<dbReference type="PANTHER" id="PTHR43413:SF1">
    <property type="entry name" value="SIROHEME DECARBOXYLASE NIRL SUBUNIT"/>
    <property type="match status" value="1"/>
</dbReference>
<evidence type="ECO:0000256" key="4">
    <source>
        <dbReference type="ARBA" id="ARBA00023471"/>
    </source>
</evidence>
<feature type="domain" description="Siroheme decarboxylase NirL-like HTH" evidence="7">
    <location>
        <begin position="8"/>
        <end position="52"/>
    </location>
</feature>
<comment type="catalytic activity">
    <reaction evidence="5">
        <text>siroheme + 2 H(+) = 12,18-didecarboxysiroheme + 2 CO2</text>
        <dbReference type="Rhea" id="RHEA:19093"/>
        <dbReference type="ChEBI" id="CHEBI:15378"/>
        <dbReference type="ChEBI" id="CHEBI:16526"/>
        <dbReference type="ChEBI" id="CHEBI:60052"/>
        <dbReference type="ChEBI" id="CHEBI:140497"/>
        <dbReference type="EC" id="4.1.1.111"/>
    </reaction>
</comment>
<protein>
    <recommendedName>
        <fullName evidence="4">siroheme decarboxylase</fullName>
        <ecNumber evidence="4">4.1.1.111</ecNumber>
    </recommendedName>
</protein>
<dbReference type="SMART" id="SM00344">
    <property type="entry name" value="HTH_ASNC"/>
    <property type="match status" value="1"/>
</dbReference>
<dbReference type="RefSeq" id="WP_237380030.1">
    <property type="nucleotide sequence ID" value="NZ_CP071793.1"/>
</dbReference>
<dbReference type="KEGG" id="scor:J3U87_32760"/>
<keyword evidence="9" id="KW-1185">Reference proteome</keyword>
<comment type="similarity">
    <text evidence="3">Belongs to the Ahb/Nir family.</text>
</comment>
<dbReference type="Pfam" id="PF17805">
    <property type="entry name" value="AsnC_trans_reg2"/>
    <property type="match status" value="1"/>
</dbReference>
<evidence type="ECO:0000259" key="7">
    <source>
        <dbReference type="Pfam" id="PF22451"/>
    </source>
</evidence>
<dbReference type="EMBL" id="CP071793">
    <property type="protein sequence ID" value="QTD50382.1"/>
    <property type="molecule type" value="Genomic_DNA"/>
</dbReference>
<comment type="pathway">
    <text evidence="2">Porphyrin-containing compound metabolism.</text>
</comment>